<sequence length="420" mass="47967">MGKYSSDSDSEMRSKSSYKSRTKHRSTSSSSSESRSKRRKHKSDRSRSSDKHSRSRRSRSGSSVLHKSKSRRRSRSKERSRYRERHHRSRSKNKYRRSRSRSYIREYSSKSRRRSSSNSSSEAQHDADDGNKGEVKRSPEVTSIDVKVLNAINEEGFAPRAFTSSKSKKMMENIVIDLKKQTIKVPEVEPVEPDSIFHHNLFLNEEARMEKWIKELYGYRQRALQQGLKAKSGKSPNFLVRDSLSVAVMTNAFVGRFRRQDDDATAAPSDKVMKCIKCKNYEDCGAETNTEMECSKEKMEEVLGADETPEKALWTQLAAKHAVLAEPAADAKCFTIQWGKKSELRGCWPKTVEEKAMCEIVKDFNVTFCQDCDAMETPCNNDTSLKSKSTEDTVSASLQISLDPTLCFWLISAILLKLML</sequence>
<gene>
    <name evidence="2" type="ORF">GEV33_005697</name>
</gene>
<dbReference type="AlphaFoldDB" id="A0A8J6HM18"/>
<feature type="region of interest" description="Disordered" evidence="1">
    <location>
        <begin position="1"/>
        <end position="139"/>
    </location>
</feature>
<dbReference type="Proteomes" id="UP000719412">
    <property type="component" value="Unassembled WGS sequence"/>
</dbReference>
<evidence type="ECO:0000256" key="1">
    <source>
        <dbReference type="SAM" id="MobiDB-lite"/>
    </source>
</evidence>
<reference evidence="2" key="2">
    <citation type="submission" date="2021-08" db="EMBL/GenBank/DDBJ databases">
        <authorList>
            <person name="Eriksson T."/>
        </authorList>
    </citation>
    <scope>NUCLEOTIDE SEQUENCE</scope>
    <source>
        <strain evidence="2">Stoneville</strain>
        <tissue evidence="2">Whole head</tissue>
    </source>
</reference>
<feature type="compositionally biased region" description="Basic residues" evidence="1">
    <location>
        <begin position="16"/>
        <end position="26"/>
    </location>
</feature>
<organism evidence="2 3">
    <name type="scientific">Tenebrio molitor</name>
    <name type="common">Yellow mealworm beetle</name>
    <dbReference type="NCBI Taxonomy" id="7067"/>
    <lineage>
        <taxon>Eukaryota</taxon>
        <taxon>Metazoa</taxon>
        <taxon>Ecdysozoa</taxon>
        <taxon>Arthropoda</taxon>
        <taxon>Hexapoda</taxon>
        <taxon>Insecta</taxon>
        <taxon>Pterygota</taxon>
        <taxon>Neoptera</taxon>
        <taxon>Endopterygota</taxon>
        <taxon>Coleoptera</taxon>
        <taxon>Polyphaga</taxon>
        <taxon>Cucujiformia</taxon>
        <taxon>Tenebrionidae</taxon>
        <taxon>Tenebrio</taxon>
    </lineage>
</organism>
<protein>
    <submittedName>
        <fullName evidence="2">Uncharacterized protein</fullName>
    </submittedName>
</protein>
<reference evidence="2" key="1">
    <citation type="journal article" date="2020" name="J Insects Food Feed">
        <title>The yellow mealworm (Tenebrio molitor) genome: a resource for the emerging insects as food and feed industry.</title>
        <authorList>
            <person name="Eriksson T."/>
            <person name="Andere A."/>
            <person name="Kelstrup H."/>
            <person name="Emery V."/>
            <person name="Picard C."/>
        </authorList>
    </citation>
    <scope>NUCLEOTIDE SEQUENCE</scope>
    <source>
        <strain evidence="2">Stoneville</strain>
        <tissue evidence="2">Whole head</tissue>
    </source>
</reference>
<feature type="compositionally biased region" description="Basic and acidic residues" evidence="1">
    <location>
        <begin position="123"/>
        <end position="139"/>
    </location>
</feature>
<keyword evidence="3" id="KW-1185">Reference proteome</keyword>
<feature type="compositionally biased region" description="Basic residues" evidence="1">
    <location>
        <begin position="66"/>
        <end position="102"/>
    </location>
</feature>
<evidence type="ECO:0000313" key="2">
    <source>
        <dbReference type="EMBL" id="KAH0817095.1"/>
    </source>
</evidence>
<proteinExistence type="predicted"/>
<dbReference type="EMBL" id="JABDTM020020316">
    <property type="protein sequence ID" value="KAH0817095.1"/>
    <property type="molecule type" value="Genomic_DNA"/>
</dbReference>
<name>A0A8J6HM18_TENMO</name>
<evidence type="ECO:0000313" key="3">
    <source>
        <dbReference type="Proteomes" id="UP000719412"/>
    </source>
</evidence>
<comment type="caution">
    <text evidence="2">The sequence shown here is derived from an EMBL/GenBank/DDBJ whole genome shotgun (WGS) entry which is preliminary data.</text>
</comment>
<accession>A0A8J6HM18</accession>